<organism evidence="1 2">
    <name type="scientific">Clostridium argentinense CDC 2741</name>
    <dbReference type="NCBI Taxonomy" id="1418104"/>
    <lineage>
        <taxon>Bacteria</taxon>
        <taxon>Bacillati</taxon>
        <taxon>Bacillota</taxon>
        <taxon>Clostridia</taxon>
        <taxon>Eubacteriales</taxon>
        <taxon>Clostridiaceae</taxon>
        <taxon>Clostridium</taxon>
    </lineage>
</organism>
<reference evidence="1 2" key="1">
    <citation type="journal article" date="2015" name="Infect. Genet. Evol.">
        <title>Genomic sequences of six botulinum neurotoxin-producing strains representing three clostridial species illustrate the mobility and diversity of botulinum neurotoxin genes.</title>
        <authorList>
            <person name="Smith T.J."/>
            <person name="Hill K.K."/>
            <person name="Xie G."/>
            <person name="Foley B.T."/>
            <person name="Williamson C.H."/>
            <person name="Foster J.T."/>
            <person name="Johnson S.L."/>
            <person name="Chertkov O."/>
            <person name="Teshima H."/>
            <person name="Gibbons H.S."/>
            <person name="Johnsky L.A."/>
            <person name="Karavis M.A."/>
            <person name="Smith L.A."/>
        </authorList>
    </citation>
    <scope>NUCLEOTIDE SEQUENCE [LARGE SCALE GENOMIC DNA]</scope>
    <source>
        <strain evidence="1 2">CDC 2741</strain>
    </source>
</reference>
<sequence>MSGGDNYYIVRGAKMRCDKGTHARKINLPVSHGSYVGKNPKMNKTDRKEDNISYFGICHGDCPSSGGNIYLVAEKGGTITGKKCCVKILKDWMNAKEDSLVEGEPALTTDSVLICKYGGKIKFETNGQEQE</sequence>
<evidence type="ECO:0000313" key="2">
    <source>
        <dbReference type="Proteomes" id="UP000031366"/>
    </source>
</evidence>
<gene>
    <name evidence="1" type="ORF">U732_2356</name>
</gene>
<protein>
    <recommendedName>
        <fullName evidence="3">DUF4280 domain-containing protein</fullName>
    </recommendedName>
</protein>
<accession>A0A0C1UES8</accession>
<comment type="caution">
    <text evidence="1">The sequence shown here is derived from an EMBL/GenBank/DDBJ whole genome shotgun (WGS) entry which is preliminary data.</text>
</comment>
<dbReference type="Pfam" id="PF14107">
    <property type="entry name" value="DUF4280"/>
    <property type="match status" value="1"/>
</dbReference>
<keyword evidence="2" id="KW-1185">Reference proteome</keyword>
<evidence type="ECO:0008006" key="3">
    <source>
        <dbReference type="Google" id="ProtNLM"/>
    </source>
</evidence>
<dbReference type="EMBL" id="AYSO01000018">
    <property type="protein sequence ID" value="KIE45865.1"/>
    <property type="molecule type" value="Genomic_DNA"/>
</dbReference>
<dbReference type="OrthoDB" id="2733241at2"/>
<dbReference type="InterPro" id="IPR025460">
    <property type="entry name" value="DUF4280"/>
</dbReference>
<name>A0A0C1UES8_9CLOT</name>
<dbReference type="STRING" id="29341.RSJ17_02210"/>
<dbReference type="AlphaFoldDB" id="A0A0C1UES8"/>
<dbReference type="RefSeq" id="WP_080618834.1">
    <property type="nucleotide sequence ID" value="NZ_AYSO01000018.1"/>
</dbReference>
<evidence type="ECO:0000313" key="1">
    <source>
        <dbReference type="EMBL" id="KIE45865.1"/>
    </source>
</evidence>
<dbReference type="Proteomes" id="UP000031366">
    <property type="component" value="Unassembled WGS sequence"/>
</dbReference>
<proteinExistence type="predicted"/>